<evidence type="ECO:0000256" key="1">
    <source>
        <dbReference type="SAM" id="MobiDB-lite"/>
    </source>
</evidence>
<keyword evidence="3" id="KW-1185">Reference proteome</keyword>
<dbReference type="Proteomes" id="UP000789901">
    <property type="component" value="Unassembled WGS sequence"/>
</dbReference>
<evidence type="ECO:0000313" key="2">
    <source>
        <dbReference type="EMBL" id="CAG8839210.1"/>
    </source>
</evidence>
<gene>
    <name evidence="2" type="ORF">GMARGA_LOCUS34344</name>
</gene>
<organism evidence="2 3">
    <name type="scientific">Gigaspora margarita</name>
    <dbReference type="NCBI Taxonomy" id="4874"/>
    <lineage>
        <taxon>Eukaryota</taxon>
        <taxon>Fungi</taxon>
        <taxon>Fungi incertae sedis</taxon>
        <taxon>Mucoromycota</taxon>
        <taxon>Glomeromycotina</taxon>
        <taxon>Glomeromycetes</taxon>
        <taxon>Diversisporales</taxon>
        <taxon>Gigasporaceae</taxon>
        <taxon>Gigaspora</taxon>
    </lineage>
</organism>
<feature type="region of interest" description="Disordered" evidence="1">
    <location>
        <begin position="1"/>
        <end position="69"/>
    </location>
</feature>
<name>A0ABN7WRR9_GIGMA</name>
<accession>A0ABN7WRR9</accession>
<sequence>HTDSNLVSNSDTNSKDTGISSDESLSENNISANLNSNTEHSNKTSNTNYSIADSDSELSNKKSSNKRKNSSWVWLYFRRRHPL</sequence>
<dbReference type="EMBL" id="CAJVQB010059955">
    <property type="protein sequence ID" value="CAG8839210.1"/>
    <property type="molecule type" value="Genomic_DNA"/>
</dbReference>
<feature type="non-terminal residue" evidence="2">
    <location>
        <position position="1"/>
    </location>
</feature>
<evidence type="ECO:0000313" key="3">
    <source>
        <dbReference type="Proteomes" id="UP000789901"/>
    </source>
</evidence>
<proteinExistence type="predicted"/>
<protein>
    <submittedName>
        <fullName evidence="2">28332_t:CDS:1</fullName>
    </submittedName>
</protein>
<feature type="compositionally biased region" description="Polar residues" evidence="1">
    <location>
        <begin position="1"/>
        <end position="53"/>
    </location>
</feature>
<comment type="caution">
    <text evidence="2">The sequence shown here is derived from an EMBL/GenBank/DDBJ whole genome shotgun (WGS) entry which is preliminary data.</text>
</comment>
<reference evidence="2 3" key="1">
    <citation type="submission" date="2021-06" db="EMBL/GenBank/DDBJ databases">
        <authorList>
            <person name="Kallberg Y."/>
            <person name="Tangrot J."/>
            <person name="Rosling A."/>
        </authorList>
    </citation>
    <scope>NUCLEOTIDE SEQUENCE [LARGE SCALE GENOMIC DNA]</scope>
    <source>
        <strain evidence="2 3">120-4 pot B 10/14</strain>
    </source>
</reference>